<organism evidence="1 2">
    <name type="scientific">Bradyrhizobium lablabi</name>
    <dbReference type="NCBI Taxonomy" id="722472"/>
    <lineage>
        <taxon>Bacteria</taxon>
        <taxon>Pseudomonadati</taxon>
        <taxon>Pseudomonadota</taxon>
        <taxon>Alphaproteobacteria</taxon>
        <taxon>Hyphomicrobiales</taxon>
        <taxon>Nitrobacteraceae</taxon>
        <taxon>Bradyrhizobium</taxon>
    </lineage>
</organism>
<sequence length="41" mass="4433">MLIMADVGRKAITQVKQAASEIGGFDRSVQVYKREIAAGHS</sequence>
<evidence type="ECO:0000313" key="2">
    <source>
        <dbReference type="Proteomes" id="UP000183208"/>
    </source>
</evidence>
<proteinExistence type="predicted"/>
<evidence type="ECO:0000313" key="1">
    <source>
        <dbReference type="EMBL" id="SEE19990.1"/>
    </source>
</evidence>
<dbReference type="EMBL" id="FNTI01000001">
    <property type="protein sequence ID" value="SEE19990.1"/>
    <property type="molecule type" value="Genomic_DNA"/>
</dbReference>
<accession>A0A1M7GI22</accession>
<protein>
    <submittedName>
        <fullName evidence="1">Uncharacterized protein</fullName>
    </submittedName>
</protein>
<dbReference type="AlphaFoldDB" id="A0A1M7GI22"/>
<reference evidence="1 2" key="1">
    <citation type="submission" date="2016-10" db="EMBL/GenBank/DDBJ databases">
        <authorList>
            <person name="de Groot N.N."/>
        </authorList>
    </citation>
    <scope>NUCLEOTIDE SEQUENCE [LARGE SCALE GENOMIC DNA]</scope>
    <source>
        <strain evidence="1 2">GAS522</strain>
    </source>
</reference>
<name>A0A1M7GI22_9BRAD</name>
<gene>
    <name evidence="1" type="ORF">SAMN05444171_6623</name>
</gene>
<dbReference type="Proteomes" id="UP000183208">
    <property type="component" value="Unassembled WGS sequence"/>
</dbReference>